<dbReference type="AlphaFoldDB" id="A0AAV7DUX3"/>
<comment type="subcellular location">
    <subcellularLocation>
        <location evidence="1">Secreted</location>
        <location evidence="1">Cell wall</location>
    </subcellularLocation>
</comment>
<keyword evidence="7" id="KW-0961">Cell wall biogenesis/degradation</keyword>
<evidence type="ECO:0000256" key="3">
    <source>
        <dbReference type="ARBA" id="ARBA00022512"/>
    </source>
</evidence>
<dbReference type="EMBL" id="JAINDJ010000008">
    <property type="protein sequence ID" value="KAG9440430.1"/>
    <property type="molecule type" value="Genomic_DNA"/>
</dbReference>
<dbReference type="InterPro" id="IPR012334">
    <property type="entry name" value="Pectin_lyas_fold"/>
</dbReference>
<dbReference type="InterPro" id="IPR000743">
    <property type="entry name" value="Glyco_hydro_28"/>
</dbReference>
<dbReference type="GO" id="GO:0071555">
    <property type="term" value="P:cell wall organization"/>
    <property type="evidence" value="ECO:0007669"/>
    <property type="project" value="UniProtKB-KW"/>
</dbReference>
<evidence type="ECO:0000256" key="5">
    <source>
        <dbReference type="ARBA" id="ARBA00022801"/>
    </source>
</evidence>
<dbReference type="SUPFAM" id="SSF51126">
    <property type="entry name" value="Pectin lyase-like"/>
    <property type="match status" value="1"/>
</dbReference>
<proteinExistence type="inferred from homology"/>
<evidence type="ECO:0000256" key="9">
    <source>
        <dbReference type="RuleBase" id="RU361169"/>
    </source>
</evidence>
<dbReference type="Pfam" id="PF00295">
    <property type="entry name" value="Glyco_hydro_28"/>
    <property type="match status" value="1"/>
</dbReference>
<evidence type="ECO:0000256" key="8">
    <source>
        <dbReference type="PROSITE-ProRule" id="PRU10052"/>
    </source>
</evidence>
<dbReference type="FunFam" id="2.160.20.10:FF:000004">
    <property type="entry name" value="Pectin lyase-like superfamily protein"/>
    <property type="match status" value="1"/>
</dbReference>
<keyword evidence="6 9" id="KW-0326">Glycosidase</keyword>
<keyword evidence="3" id="KW-0134">Cell wall</keyword>
<feature type="active site" evidence="8">
    <location>
        <position position="246"/>
    </location>
</feature>
<keyword evidence="4" id="KW-0964">Secreted</keyword>
<dbReference type="Proteomes" id="UP000825729">
    <property type="component" value="Unassembled WGS sequence"/>
</dbReference>
<evidence type="ECO:0000313" key="12">
    <source>
        <dbReference type="Proteomes" id="UP000825729"/>
    </source>
</evidence>
<accession>A0AAV7DUX3</accession>
<evidence type="ECO:0000256" key="6">
    <source>
        <dbReference type="ARBA" id="ARBA00023295"/>
    </source>
</evidence>
<dbReference type="SMART" id="SM00710">
    <property type="entry name" value="PbH1"/>
    <property type="match status" value="5"/>
</dbReference>
<evidence type="ECO:0000256" key="2">
    <source>
        <dbReference type="ARBA" id="ARBA00008834"/>
    </source>
</evidence>
<dbReference type="GO" id="GO:0004650">
    <property type="term" value="F:polygalacturonase activity"/>
    <property type="evidence" value="ECO:0007669"/>
    <property type="project" value="InterPro"/>
</dbReference>
<gene>
    <name evidence="11" type="ORF">H6P81_020595</name>
</gene>
<evidence type="ECO:0000256" key="4">
    <source>
        <dbReference type="ARBA" id="ARBA00022525"/>
    </source>
</evidence>
<dbReference type="Gene3D" id="2.160.20.10">
    <property type="entry name" value="Single-stranded right-handed beta-helix, Pectin lyase-like"/>
    <property type="match status" value="1"/>
</dbReference>
<dbReference type="InterPro" id="IPR011050">
    <property type="entry name" value="Pectin_lyase_fold/virulence"/>
</dbReference>
<evidence type="ECO:0008006" key="13">
    <source>
        <dbReference type="Google" id="ProtNLM"/>
    </source>
</evidence>
<reference evidence="11 12" key="1">
    <citation type="submission" date="2021-07" db="EMBL/GenBank/DDBJ databases">
        <title>The Aristolochia fimbriata genome: insights into angiosperm evolution, floral development and chemical biosynthesis.</title>
        <authorList>
            <person name="Jiao Y."/>
        </authorList>
    </citation>
    <scope>NUCLEOTIDE SEQUENCE [LARGE SCALE GENOMIC DNA]</scope>
    <source>
        <strain evidence="11">IBCAS-2021</strain>
        <tissue evidence="11">Leaf</tissue>
    </source>
</reference>
<sequence>MGSRSALCSLCYFLVLILFSWVAEAKTPSQRVFNVKEYGARADGKTDSSKALLSAWKAACEWEGKSRVFIPEGSFLIGPVVLKGPCKGFMTLQVKGSVKAPDLNKFNTEGWIEFQYIDGLMITGGGRFDGQGARAWQHNHCTDNQKCKPLPTSLRFSFVTNATIRGISSIDSKFFHMILFACKNMKLQNLKISAPADSPNTDGIHIAVSSGIRISRSVIGTGDDCVSIGPGSSDISISNVFCGPGHGISVGSLGKDPKEGDVVGLTVKNCTFTGTDNGVRIKTWPSSPAHSSASDFTFEDLVMNNVRNPIVIDQQYCPRYSCDLKSPSLVKISDVVFKNIRGVSASKVAVNLLCSDRVPCRNVKLSDINLHYRGEEGGASIATCSNVEGNSSGLQVPPSCV</sequence>
<evidence type="ECO:0000313" key="11">
    <source>
        <dbReference type="EMBL" id="KAG9440430.1"/>
    </source>
</evidence>
<feature type="signal peptide" evidence="10">
    <location>
        <begin position="1"/>
        <end position="25"/>
    </location>
</feature>
<dbReference type="PROSITE" id="PS00502">
    <property type="entry name" value="POLYGALACTURONASE"/>
    <property type="match status" value="1"/>
</dbReference>
<protein>
    <recommendedName>
        <fullName evidence="13">Exopolygalacturonase</fullName>
    </recommendedName>
</protein>
<keyword evidence="12" id="KW-1185">Reference proteome</keyword>
<feature type="chain" id="PRO_5043720162" description="Exopolygalacturonase" evidence="10">
    <location>
        <begin position="26"/>
        <end position="401"/>
    </location>
</feature>
<dbReference type="InterPro" id="IPR006626">
    <property type="entry name" value="PbH1"/>
</dbReference>
<comment type="similarity">
    <text evidence="2 9">Belongs to the glycosyl hydrolase 28 family.</text>
</comment>
<evidence type="ECO:0000256" key="7">
    <source>
        <dbReference type="ARBA" id="ARBA00023316"/>
    </source>
</evidence>
<comment type="caution">
    <text evidence="11">The sequence shown here is derived from an EMBL/GenBank/DDBJ whole genome shotgun (WGS) entry which is preliminary data.</text>
</comment>
<keyword evidence="10" id="KW-0732">Signal</keyword>
<evidence type="ECO:0000256" key="1">
    <source>
        <dbReference type="ARBA" id="ARBA00004191"/>
    </source>
</evidence>
<dbReference type="PANTHER" id="PTHR31375">
    <property type="match status" value="1"/>
</dbReference>
<keyword evidence="5 9" id="KW-0378">Hydrolase</keyword>
<name>A0AAV7DUX3_ARIFI</name>
<organism evidence="11 12">
    <name type="scientific">Aristolochia fimbriata</name>
    <name type="common">White veined hardy Dutchman's pipe vine</name>
    <dbReference type="NCBI Taxonomy" id="158543"/>
    <lineage>
        <taxon>Eukaryota</taxon>
        <taxon>Viridiplantae</taxon>
        <taxon>Streptophyta</taxon>
        <taxon>Embryophyta</taxon>
        <taxon>Tracheophyta</taxon>
        <taxon>Spermatophyta</taxon>
        <taxon>Magnoliopsida</taxon>
        <taxon>Magnoliidae</taxon>
        <taxon>Piperales</taxon>
        <taxon>Aristolochiaceae</taxon>
        <taxon>Aristolochia</taxon>
    </lineage>
</organism>
<dbReference type="GO" id="GO:0005975">
    <property type="term" value="P:carbohydrate metabolic process"/>
    <property type="evidence" value="ECO:0007669"/>
    <property type="project" value="InterPro"/>
</dbReference>
<evidence type="ECO:0000256" key="10">
    <source>
        <dbReference type="SAM" id="SignalP"/>
    </source>
</evidence>